<comment type="caution">
    <text evidence="2">The sequence shown here is derived from an EMBL/GenBank/DDBJ whole genome shotgun (WGS) entry which is preliminary data.</text>
</comment>
<accession>A0ABW7YUE8</accession>
<dbReference type="Proteomes" id="UP001612741">
    <property type="component" value="Unassembled WGS sequence"/>
</dbReference>
<protein>
    <recommendedName>
        <fullName evidence="4">Bacteriocin</fullName>
    </recommendedName>
</protein>
<keyword evidence="3" id="KW-1185">Reference proteome</keyword>
<feature type="region of interest" description="Disordered" evidence="1">
    <location>
        <begin position="1"/>
        <end position="50"/>
    </location>
</feature>
<dbReference type="RefSeq" id="WP_397082121.1">
    <property type="nucleotide sequence ID" value="NZ_JBITGY010000004.1"/>
</dbReference>
<dbReference type="EMBL" id="JBITGY010000004">
    <property type="protein sequence ID" value="MFI6498888.1"/>
    <property type="molecule type" value="Genomic_DNA"/>
</dbReference>
<feature type="compositionally biased region" description="Gly residues" evidence="1">
    <location>
        <begin position="24"/>
        <end position="50"/>
    </location>
</feature>
<gene>
    <name evidence="2" type="ORF">ACIBG2_15975</name>
</gene>
<evidence type="ECO:0000256" key="1">
    <source>
        <dbReference type="SAM" id="MobiDB-lite"/>
    </source>
</evidence>
<organism evidence="2 3">
    <name type="scientific">Nonomuraea typhae</name>
    <dbReference type="NCBI Taxonomy" id="2603600"/>
    <lineage>
        <taxon>Bacteria</taxon>
        <taxon>Bacillati</taxon>
        <taxon>Actinomycetota</taxon>
        <taxon>Actinomycetes</taxon>
        <taxon>Streptosporangiales</taxon>
        <taxon>Streptosporangiaceae</taxon>
        <taxon>Nonomuraea</taxon>
    </lineage>
</organism>
<reference evidence="2 3" key="1">
    <citation type="submission" date="2024-10" db="EMBL/GenBank/DDBJ databases">
        <title>The Natural Products Discovery Center: Release of the First 8490 Sequenced Strains for Exploring Actinobacteria Biosynthetic Diversity.</title>
        <authorList>
            <person name="Kalkreuter E."/>
            <person name="Kautsar S.A."/>
            <person name="Yang D."/>
            <person name="Bader C.D."/>
            <person name="Teijaro C.N."/>
            <person name="Fluegel L."/>
            <person name="Davis C.M."/>
            <person name="Simpson J.R."/>
            <person name="Lauterbach L."/>
            <person name="Steele A.D."/>
            <person name="Gui C."/>
            <person name="Meng S."/>
            <person name="Li G."/>
            <person name="Viehrig K."/>
            <person name="Ye F."/>
            <person name="Su P."/>
            <person name="Kiefer A.F."/>
            <person name="Nichols A."/>
            <person name="Cepeda A.J."/>
            <person name="Yan W."/>
            <person name="Fan B."/>
            <person name="Jiang Y."/>
            <person name="Adhikari A."/>
            <person name="Zheng C.-J."/>
            <person name="Schuster L."/>
            <person name="Cowan T.M."/>
            <person name="Smanski M.J."/>
            <person name="Chevrette M.G."/>
            <person name="De Carvalho L.P.S."/>
            <person name="Shen B."/>
        </authorList>
    </citation>
    <scope>NUCLEOTIDE SEQUENCE [LARGE SCALE GENOMIC DNA]</scope>
    <source>
        <strain evidence="2 3">NPDC050545</strain>
    </source>
</reference>
<name>A0ABW7YUE8_9ACTN</name>
<evidence type="ECO:0008006" key="4">
    <source>
        <dbReference type="Google" id="ProtNLM"/>
    </source>
</evidence>
<evidence type="ECO:0000313" key="2">
    <source>
        <dbReference type="EMBL" id="MFI6498888.1"/>
    </source>
</evidence>
<sequence>MKEQLVNPHEAELSEAELDEIHGGHPGMGAEGGSCTRDGGGMTPIEPGGG</sequence>
<proteinExistence type="predicted"/>
<evidence type="ECO:0000313" key="3">
    <source>
        <dbReference type="Proteomes" id="UP001612741"/>
    </source>
</evidence>